<dbReference type="CDD" id="cd11319">
    <property type="entry name" value="AmyAc_euk_AmyA"/>
    <property type="match status" value="1"/>
</dbReference>
<keyword evidence="16" id="KW-1185">Reference proteome</keyword>
<evidence type="ECO:0000256" key="2">
    <source>
        <dbReference type="ARBA" id="ARBA00001913"/>
    </source>
</evidence>
<evidence type="ECO:0000256" key="8">
    <source>
        <dbReference type="ARBA" id="ARBA00022837"/>
    </source>
</evidence>
<evidence type="ECO:0000256" key="1">
    <source>
        <dbReference type="ARBA" id="ARBA00000548"/>
    </source>
</evidence>
<evidence type="ECO:0000256" key="11">
    <source>
        <dbReference type="ARBA" id="ARBA00023277"/>
    </source>
</evidence>
<protein>
    <recommendedName>
        <fullName evidence="4">alpha-amylase</fullName>
        <ecNumber evidence="4">3.2.1.1</ecNumber>
    </recommendedName>
</protein>
<keyword evidence="9" id="KW-1015">Disulfide bond</keyword>
<dbReference type="InterPro" id="IPR006047">
    <property type="entry name" value="GH13_cat_dom"/>
</dbReference>
<accession>A0ABQ9YAI1</accession>
<dbReference type="SUPFAM" id="SSF51445">
    <property type="entry name" value="(Trans)glycosidases"/>
    <property type="match status" value="1"/>
</dbReference>
<comment type="catalytic activity">
    <reaction evidence="1">
        <text>Endohydrolysis of (1-&gt;4)-alpha-D-glucosidic linkages in polysaccharides containing three or more (1-&gt;4)-alpha-linked D-glucose units.</text>
        <dbReference type="EC" id="3.2.1.1"/>
    </reaction>
</comment>
<evidence type="ECO:0000313" key="15">
    <source>
        <dbReference type="EMBL" id="KAK2960783.1"/>
    </source>
</evidence>
<feature type="signal peptide" evidence="13">
    <location>
        <begin position="1"/>
        <end position="15"/>
    </location>
</feature>
<comment type="cofactor">
    <cofactor evidence="2">
        <name>Ca(2+)</name>
        <dbReference type="ChEBI" id="CHEBI:29108"/>
    </cofactor>
</comment>
<comment type="similarity">
    <text evidence="3">Belongs to the glycosyl hydrolase 13 family.</text>
</comment>
<comment type="caution">
    <text evidence="15">The sequence shown here is derived from an EMBL/GenBank/DDBJ whole genome shotgun (WGS) entry which is preliminary data.</text>
</comment>
<dbReference type="PANTHER" id="PTHR10357">
    <property type="entry name" value="ALPHA-AMYLASE FAMILY MEMBER"/>
    <property type="match status" value="1"/>
</dbReference>
<dbReference type="InterPro" id="IPR013780">
    <property type="entry name" value="Glyco_hydro_b"/>
</dbReference>
<keyword evidence="12 15" id="KW-0326">Glycosidase</keyword>
<keyword evidence="5" id="KW-0479">Metal-binding</keyword>
<keyword evidence="6 13" id="KW-0732">Signal</keyword>
<dbReference type="Gene3D" id="2.60.40.1180">
    <property type="entry name" value="Golgi alpha-mannosidase II"/>
    <property type="match status" value="1"/>
</dbReference>
<feature type="chain" id="PRO_5045518395" description="alpha-amylase" evidence="13">
    <location>
        <begin position="16"/>
        <end position="463"/>
    </location>
</feature>
<evidence type="ECO:0000256" key="9">
    <source>
        <dbReference type="ARBA" id="ARBA00023157"/>
    </source>
</evidence>
<dbReference type="EMBL" id="JARBJD010000020">
    <property type="protein sequence ID" value="KAK2960783.1"/>
    <property type="molecule type" value="Genomic_DNA"/>
</dbReference>
<name>A0ABQ9YAI1_9EUKA</name>
<dbReference type="Pfam" id="PF09260">
    <property type="entry name" value="A_amylase_dom_C"/>
    <property type="match status" value="1"/>
</dbReference>
<dbReference type="Proteomes" id="UP001281761">
    <property type="component" value="Unassembled WGS sequence"/>
</dbReference>
<dbReference type="PANTHER" id="PTHR10357:SF215">
    <property type="entry name" value="ALPHA-AMYLASE 1"/>
    <property type="match status" value="1"/>
</dbReference>
<keyword evidence="11" id="KW-0119">Carbohydrate metabolism</keyword>
<evidence type="ECO:0000256" key="10">
    <source>
        <dbReference type="ARBA" id="ARBA00023180"/>
    </source>
</evidence>
<dbReference type="SMART" id="SM00642">
    <property type="entry name" value="Aamy"/>
    <property type="match status" value="1"/>
</dbReference>
<evidence type="ECO:0000256" key="7">
    <source>
        <dbReference type="ARBA" id="ARBA00022801"/>
    </source>
</evidence>
<feature type="domain" description="Glycosyl hydrolase family 13 catalytic" evidence="14">
    <location>
        <begin position="39"/>
        <end position="377"/>
    </location>
</feature>
<dbReference type="InterPro" id="IPR015340">
    <property type="entry name" value="A_amylase_C_dom"/>
</dbReference>
<evidence type="ECO:0000256" key="3">
    <source>
        <dbReference type="ARBA" id="ARBA00008061"/>
    </source>
</evidence>
<dbReference type="PIRSF" id="PIRSF001024">
    <property type="entry name" value="Alph-amyl_fung"/>
    <property type="match status" value="1"/>
</dbReference>
<dbReference type="Pfam" id="PF00128">
    <property type="entry name" value="Alpha-amylase"/>
    <property type="match status" value="1"/>
</dbReference>
<sequence length="463" mass="52937">MSVILTLILQSLVFAEPEFVEMNGLGRSAQEWKSRIIYQILTDRFDRTDGRNASCNLKNYCGGTFKGIQNHLDYIKALGMDAIWISPVVANTPGSYHGYHATNFYEINSNFGSAQELKDLVAACHQKDIWVMVDIVVNHVGDVNEDWSKITPFNKSEHYHPRCDIRDYNNQTQVEMCRLANLPDLNTENEEVISQLITWTRWLMTTFNLDGLRVDTIKHVGKPFWKRFVPAVPTYLLGETFDGSIPYIKGYTDIMPGQLHYPMYYTLLEVFGSKRSCYGLRNKVEEMNRSGIDVTLLGGFVSNHDNKRFLSINPDWNLMKSAYAFTLLAESIPLVYYGDEHAFKGGDDPNNREPMWTTGFKTDHQIFKFIAAVSKARKRIPISAKLVERWVDDQVYSFSRDKVMAVLTNVGSWSGDISRTITYHPFTPGDRIVDMVTGETMIVPRDGLRVTLKEGCPRVYVKP</sequence>
<reference evidence="15 16" key="1">
    <citation type="journal article" date="2022" name="bioRxiv">
        <title>Genomics of Preaxostyla Flagellates Illuminates Evolutionary Transitions and the Path Towards Mitochondrial Loss.</title>
        <authorList>
            <person name="Novak L.V.F."/>
            <person name="Treitli S.C."/>
            <person name="Pyrih J."/>
            <person name="Halakuc P."/>
            <person name="Pipaliya S.V."/>
            <person name="Vacek V."/>
            <person name="Brzon O."/>
            <person name="Soukal P."/>
            <person name="Eme L."/>
            <person name="Dacks J.B."/>
            <person name="Karnkowska A."/>
            <person name="Elias M."/>
            <person name="Hampl V."/>
        </authorList>
    </citation>
    <scope>NUCLEOTIDE SEQUENCE [LARGE SCALE GENOMIC DNA]</scope>
    <source>
        <strain evidence="15">NAU3</strain>
        <tissue evidence="15">Gut</tissue>
    </source>
</reference>
<dbReference type="InterPro" id="IPR017853">
    <property type="entry name" value="GH"/>
</dbReference>
<dbReference type="GO" id="GO:0004556">
    <property type="term" value="F:alpha-amylase activity"/>
    <property type="evidence" value="ECO:0007669"/>
    <property type="project" value="UniProtKB-EC"/>
</dbReference>
<organism evidence="15 16">
    <name type="scientific">Blattamonas nauphoetae</name>
    <dbReference type="NCBI Taxonomy" id="2049346"/>
    <lineage>
        <taxon>Eukaryota</taxon>
        <taxon>Metamonada</taxon>
        <taxon>Preaxostyla</taxon>
        <taxon>Oxymonadida</taxon>
        <taxon>Blattamonas</taxon>
    </lineage>
</organism>
<evidence type="ECO:0000256" key="5">
    <source>
        <dbReference type="ARBA" id="ARBA00022723"/>
    </source>
</evidence>
<evidence type="ECO:0000313" key="16">
    <source>
        <dbReference type="Proteomes" id="UP001281761"/>
    </source>
</evidence>
<keyword evidence="7 15" id="KW-0378">Hydrolase</keyword>
<keyword evidence="10" id="KW-0325">Glycoprotein</keyword>
<dbReference type="InterPro" id="IPR013777">
    <property type="entry name" value="A-amylase-like"/>
</dbReference>
<gene>
    <name evidence="15" type="ORF">BLNAU_4180</name>
</gene>
<evidence type="ECO:0000259" key="14">
    <source>
        <dbReference type="SMART" id="SM00642"/>
    </source>
</evidence>
<dbReference type="EC" id="3.2.1.1" evidence="4"/>
<evidence type="ECO:0000256" key="13">
    <source>
        <dbReference type="SAM" id="SignalP"/>
    </source>
</evidence>
<evidence type="ECO:0000256" key="6">
    <source>
        <dbReference type="ARBA" id="ARBA00022729"/>
    </source>
</evidence>
<evidence type="ECO:0000256" key="4">
    <source>
        <dbReference type="ARBA" id="ARBA00012595"/>
    </source>
</evidence>
<proteinExistence type="inferred from homology"/>
<dbReference type="SUPFAM" id="SSF51011">
    <property type="entry name" value="Glycosyl hydrolase domain"/>
    <property type="match status" value="1"/>
</dbReference>
<keyword evidence="8" id="KW-0106">Calcium</keyword>
<dbReference type="Gene3D" id="3.20.20.80">
    <property type="entry name" value="Glycosidases"/>
    <property type="match status" value="1"/>
</dbReference>
<evidence type="ECO:0000256" key="12">
    <source>
        <dbReference type="ARBA" id="ARBA00023295"/>
    </source>
</evidence>